<dbReference type="Proteomes" id="UP000265419">
    <property type="component" value="Unassembled WGS sequence"/>
</dbReference>
<gene>
    <name evidence="1" type="ORF">DWB68_14400</name>
</gene>
<sequence length="339" mass="35647">MKTQWTWGNGTALKAKELTPTALSASSYYLRVDHNQGHVVQLVGTLPNGHGVGIDDQGRLREYTKSGPQAFQKGRTAPLYTAVVRGSAVYGISVDGELLRFTGAGAKAANLGKPAGLVSGSPAISGSRIYWTRYVSAGAGKLRNEVVSRALSGGATKVVAKDARDPRVTDAGLLVVRTGSAFGDDDFDAMYTVRGIDVLTSGGAKRLLTFKGAGLGSQIGDGPWTFDASGRTLTLSAAGTSGQLVINLKTRQAWRINVPKGTVPSWTGVSGARAVWDVRDHGGEARGKGVYIMNVDTGKAQLLKTKTGSLNTPVVNGKAIAWTYDRPDGLVQFKSIVLK</sequence>
<comment type="caution">
    <text evidence="1">The sequence shown here is derived from an EMBL/GenBank/DDBJ whole genome shotgun (WGS) entry which is preliminary data.</text>
</comment>
<evidence type="ECO:0000313" key="1">
    <source>
        <dbReference type="EMBL" id="RII41081.1"/>
    </source>
</evidence>
<evidence type="ECO:0000313" key="2">
    <source>
        <dbReference type="Proteomes" id="UP000265419"/>
    </source>
</evidence>
<dbReference type="RefSeq" id="WP_119425815.1">
    <property type="nucleotide sequence ID" value="NZ_QQXK01000037.1"/>
</dbReference>
<accession>A0A399J6K4</accession>
<dbReference type="AlphaFoldDB" id="A0A399J6K4"/>
<evidence type="ECO:0008006" key="3">
    <source>
        <dbReference type="Google" id="ProtNLM"/>
    </source>
</evidence>
<reference evidence="1 2" key="1">
    <citation type="submission" date="2018-07" db="EMBL/GenBank/DDBJ databases">
        <title>Arthrobacter sp. nov., isolated from raw cow's milk with high bacterial count.</title>
        <authorList>
            <person name="Hahne J."/>
            <person name="Isele D."/>
            <person name="Lipski A."/>
        </authorList>
    </citation>
    <scope>NUCLEOTIDE SEQUENCE [LARGE SCALE GENOMIC DNA]</scope>
    <source>
        <strain evidence="1 2">JZ R-35</strain>
    </source>
</reference>
<protein>
    <recommendedName>
        <fullName evidence="3">WD40 repeat domain-containing protein</fullName>
    </recommendedName>
</protein>
<proteinExistence type="predicted"/>
<name>A0A399J6K4_9MICC</name>
<dbReference type="SUPFAM" id="SSF69304">
    <property type="entry name" value="Tricorn protease N-terminal domain"/>
    <property type="match status" value="1"/>
</dbReference>
<keyword evidence="2" id="KW-1185">Reference proteome</keyword>
<organism evidence="1 2">
    <name type="scientific">Galactobacter valiniphilus</name>
    <dbReference type="NCBI Taxonomy" id="2676122"/>
    <lineage>
        <taxon>Bacteria</taxon>
        <taxon>Bacillati</taxon>
        <taxon>Actinomycetota</taxon>
        <taxon>Actinomycetes</taxon>
        <taxon>Micrococcales</taxon>
        <taxon>Micrococcaceae</taxon>
        <taxon>Galactobacter</taxon>
    </lineage>
</organism>
<dbReference type="EMBL" id="QQXK01000037">
    <property type="protein sequence ID" value="RII41081.1"/>
    <property type="molecule type" value="Genomic_DNA"/>
</dbReference>